<protein>
    <submittedName>
        <fullName evidence="2">Uncharacterized protein</fullName>
    </submittedName>
</protein>
<gene>
    <name evidence="2" type="ORF">HYALB_00007857</name>
</gene>
<dbReference type="EMBL" id="CAJVRM010000059">
    <property type="protein sequence ID" value="CAG8973009.1"/>
    <property type="molecule type" value="Genomic_DNA"/>
</dbReference>
<feature type="compositionally biased region" description="Low complexity" evidence="1">
    <location>
        <begin position="182"/>
        <end position="193"/>
    </location>
</feature>
<dbReference type="GO" id="GO:0006364">
    <property type="term" value="P:rRNA processing"/>
    <property type="evidence" value="ECO:0007669"/>
    <property type="project" value="InterPro"/>
</dbReference>
<evidence type="ECO:0000313" key="2">
    <source>
        <dbReference type="EMBL" id="CAG8973009.1"/>
    </source>
</evidence>
<sequence>MFSRILSSAKNLLASTSPPDSQDQDQNQDLVFDEAVEKEDMVATRRSGKGGEESPIVKPVHVLRKRKSGGISRDEEDEVVEIEEPNFTSSAKRRRIAKATPKKKIEKDLEIRPKSTVCVVEIPAMSPVPATDLSASEPEGEDVESEKEKEVIVIEDEEITEEPKIIEEPEVAVKVSMEETTEVTTTEPISETEQLPAQLPSDPETANKLPSPKKTFPVEESQTLDHLPPSKPQQVQQKSSLPALLPDDYLNDTPSNQISFPKPALPLVKPKKTKFLDIVEETPKDVRIGGTTYKVAKKTSTNLAPKSLNKARLTKESWMQGRTGTKLGNGRRPVGKGFFVK</sequence>
<evidence type="ECO:0000313" key="3">
    <source>
        <dbReference type="Proteomes" id="UP000701801"/>
    </source>
</evidence>
<dbReference type="Pfam" id="PF08297">
    <property type="entry name" value="U3_snoRNA_assoc"/>
    <property type="match status" value="1"/>
</dbReference>
<dbReference type="AlphaFoldDB" id="A0A9N9LD30"/>
<keyword evidence="3" id="KW-1185">Reference proteome</keyword>
<feature type="compositionally biased region" description="Low complexity" evidence="1">
    <location>
        <begin position="17"/>
        <end position="29"/>
    </location>
</feature>
<evidence type="ECO:0000256" key="1">
    <source>
        <dbReference type="SAM" id="MobiDB-lite"/>
    </source>
</evidence>
<feature type="region of interest" description="Disordered" evidence="1">
    <location>
        <begin position="129"/>
        <end position="262"/>
    </location>
</feature>
<dbReference type="InterPro" id="IPR013268">
    <property type="entry name" value="UTP16"/>
</dbReference>
<reference evidence="2" key="1">
    <citation type="submission" date="2021-07" db="EMBL/GenBank/DDBJ databases">
        <authorList>
            <person name="Durling M."/>
        </authorList>
    </citation>
    <scope>NUCLEOTIDE SEQUENCE</scope>
</reference>
<comment type="caution">
    <text evidence="2">The sequence shown here is derived from an EMBL/GenBank/DDBJ whole genome shotgun (WGS) entry which is preliminary data.</text>
</comment>
<accession>A0A9N9LD30</accession>
<proteinExistence type="predicted"/>
<feature type="compositionally biased region" description="Low complexity" evidence="1">
    <location>
        <begin position="232"/>
        <end position="242"/>
    </location>
</feature>
<dbReference type="GO" id="GO:0030515">
    <property type="term" value="F:snoRNA binding"/>
    <property type="evidence" value="ECO:0007669"/>
    <property type="project" value="InterPro"/>
</dbReference>
<dbReference type="Proteomes" id="UP000701801">
    <property type="component" value="Unassembled WGS sequence"/>
</dbReference>
<dbReference type="OrthoDB" id="5245631at2759"/>
<feature type="region of interest" description="Disordered" evidence="1">
    <location>
        <begin position="1"/>
        <end position="60"/>
    </location>
</feature>
<feature type="region of interest" description="Disordered" evidence="1">
    <location>
        <begin position="315"/>
        <end position="341"/>
    </location>
</feature>
<name>A0A9N9LD30_9HELO</name>
<feature type="compositionally biased region" description="Polar residues" evidence="1">
    <location>
        <begin position="1"/>
        <end position="16"/>
    </location>
</feature>
<organism evidence="2 3">
    <name type="scientific">Hymenoscyphus albidus</name>
    <dbReference type="NCBI Taxonomy" id="595503"/>
    <lineage>
        <taxon>Eukaryota</taxon>
        <taxon>Fungi</taxon>
        <taxon>Dikarya</taxon>
        <taxon>Ascomycota</taxon>
        <taxon>Pezizomycotina</taxon>
        <taxon>Leotiomycetes</taxon>
        <taxon>Helotiales</taxon>
        <taxon>Helotiaceae</taxon>
        <taxon>Hymenoscyphus</taxon>
    </lineage>
</organism>